<gene>
    <name evidence="12" type="ORF">NJ959_00120</name>
</gene>
<feature type="region of interest" description="Disordered" evidence="10">
    <location>
        <begin position="33"/>
        <end position="57"/>
    </location>
</feature>
<dbReference type="EMBL" id="JAMZMM010000001">
    <property type="protein sequence ID" value="MCP2726884.1"/>
    <property type="molecule type" value="Genomic_DNA"/>
</dbReference>
<dbReference type="Pfam" id="PF03734">
    <property type="entry name" value="YkuD"/>
    <property type="match status" value="1"/>
</dbReference>
<evidence type="ECO:0000259" key="11">
    <source>
        <dbReference type="PROSITE" id="PS52029"/>
    </source>
</evidence>
<evidence type="ECO:0000256" key="9">
    <source>
        <dbReference type="PROSITE-ProRule" id="PRU01373"/>
    </source>
</evidence>
<dbReference type="InterPro" id="IPR038063">
    <property type="entry name" value="Transpep_catalytic_dom"/>
</dbReference>
<protein>
    <submittedName>
        <fullName evidence="12">L,D-transpeptidase</fullName>
    </submittedName>
</protein>
<organism evidence="12 13">
    <name type="scientific">Limnofasciculus baicalensis BBK-W-15</name>
    <dbReference type="NCBI Taxonomy" id="2699891"/>
    <lineage>
        <taxon>Bacteria</taxon>
        <taxon>Bacillati</taxon>
        <taxon>Cyanobacteriota</taxon>
        <taxon>Cyanophyceae</taxon>
        <taxon>Coleofasciculales</taxon>
        <taxon>Coleofasciculaceae</taxon>
        <taxon>Limnofasciculus</taxon>
        <taxon>Limnofasciculus baicalensis</taxon>
    </lineage>
</organism>
<dbReference type="InterPro" id="IPR005490">
    <property type="entry name" value="LD_TPept_cat_dom"/>
</dbReference>
<dbReference type="RefSeq" id="WP_254009706.1">
    <property type="nucleotide sequence ID" value="NZ_JAMZMM010000001.1"/>
</dbReference>
<proteinExistence type="inferred from homology"/>
<dbReference type="GO" id="GO:0008360">
    <property type="term" value="P:regulation of cell shape"/>
    <property type="evidence" value="ECO:0007669"/>
    <property type="project" value="UniProtKB-UniRule"/>
</dbReference>
<dbReference type="InterPro" id="IPR050979">
    <property type="entry name" value="LD-transpeptidase"/>
</dbReference>
<dbReference type="GO" id="GO:0018104">
    <property type="term" value="P:peptidoglycan-protein cross-linking"/>
    <property type="evidence" value="ECO:0007669"/>
    <property type="project" value="TreeGrafter"/>
</dbReference>
<feature type="active site" description="Proton donor/acceptor" evidence="9">
    <location>
        <position position="196"/>
    </location>
</feature>
<evidence type="ECO:0000256" key="10">
    <source>
        <dbReference type="SAM" id="MobiDB-lite"/>
    </source>
</evidence>
<dbReference type="Proteomes" id="UP001204953">
    <property type="component" value="Unassembled WGS sequence"/>
</dbReference>
<evidence type="ECO:0000256" key="2">
    <source>
        <dbReference type="ARBA" id="ARBA00005992"/>
    </source>
</evidence>
<evidence type="ECO:0000313" key="13">
    <source>
        <dbReference type="Proteomes" id="UP001204953"/>
    </source>
</evidence>
<keyword evidence="13" id="KW-1185">Reference proteome</keyword>
<comment type="caution">
    <text evidence="12">The sequence shown here is derived from an EMBL/GenBank/DDBJ whole genome shotgun (WGS) entry which is preliminary data.</text>
</comment>
<dbReference type="GO" id="GO:0005576">
    <property type="term" value="C:extracellular region"/>
    <property type="evidence" value="ECO:0007669"/>
    <property type="project" value="TreeGrafter"/>
</dbReference>
<dbReference type="AlphaFoldDB" id="A0AAE3KKB7"/>
<sequence length="237" mass="26353">MGKNLLKTSLLLLFFGGAIALFLVRGEKKETKVNKTSFPPPTSQLSPLTSSSEKEKRSPKKLSADWLVSFDSPFPLAGLLIQNSSPFHPKTIQQVSPITPILNLAIASISSQLIVDLSDAKVYSYWGNKRISSYPVAIGQKGWETPTGTFKVLKKIRNPVWVQPITEKHIPVGIDNPLGDRWIGFWADERHQIGFHGTNDEKLVGQAISHGCLRMRNQDIRALYNQVTLGTPVIVRK</sequence>
<keyword evidence="5" id="KW-0378">Hydrolase</keyword>
<evidence type="ECO:0000256" key="4">
    <source>
        <dbReference type="ARBA" id="ARBA00022679"/>
    </source>
</evidence>
<keyword evidence="4" id="KW-0808">Transferase</keyword>
<keyword evidence="8 9" id="KW-0961">Cell wall biogenesis/degradation</keyword>
<evidence type="ECO:0000256" key="3">
    <source>
        <dbReference type="ARBA" id="ARBA00022676"/>
    </source>
</evidence>
<comment type="pathway">
    <text evidence="1 9">Cell wall biogenesis; peptidoglycan biosynthesis.</text>
</comment>
<keyword evidence="7 9" id="KW-0573">Peptidoglycan synthesis</keyword>
<accession>A0AAE3KKB7</accession>
<dbReference type="GO" id="GO:0016757">
    <property type="term" value="F:glycosyltransferase activity"/>
    <property type="evidence" value="ECO:0007669"/>
    <property type="project" value="UniProtKB-KW"/>
</dbReference>
<reference evidence="12" key="1">
    <citation type="submission" date="2022-06" db="EMBL/GenBank/DDBJ databases">
        <title>New cyanobacteria of genus Symplocastrum in benthos of Lake Baikal.</title>
        <authorList>
            <person name="Sorokovikova E."/>
            <person name="Tikhonova I."/>
            <person name="Krasnopeev A."/>
            <person name="Evseev P."/>
            <person name="Gladkikh A."/>
            <person name="Belykh O."/>
        </authorList>
    </citation>
    <scope>NUCLEOTIDE SEQUENCE</scope>
    <source>
        <strain evidence="12">BBK-W-15</strain>
    </source>
</reference>
<evidence type="ECO:0000313" key="12">
    <source>
        <dbReference type="EMBL" id="MCP2726884.1"/>
    </source>
</evidence>
<comment type="similarity">
    <text evidence="2">Belongs to the YkuD family.</text>
</comment>
<evidence type="ECO:0000256" key="6">
    <source>
        <dbReference type="ARBA" id="ARBA00022960"/>
    </source>
</evidence>
<feature type="domain" description="L,D-TPase catalytic" evidence="11">
    <location>
        <begin position="111"/>
        <end position="236"/>
    </location>
</feature>
<evidence type="ECO:0000256" key="8">
    <source>
        <dbReference type="ARBA" id="ARBA00023316"/>
    </source>
</evidence>
<evidence type="ECO:0000256" key="7">
    <source>
        <dbReference type="ARBA" id="ARBA00022984"/>
    </source>
</evidence>
<feature type="active site" description="Nucleophile" evidence="9">
    <location>
        <position position="212"/>
    </location>
</feature>
<dbReference type="PANTHER" id="PTHR30582">
    <property type="entry name" value="L,D-TRANSPEPTIDASE"/>
    <property type="match status" value="1"/>
</dbReference>
<dbReference type="GO" id="GO:0071972">
    <property type="term" value="F:peptidoglycan L,D-transpeptidase activity"/>
    <property type="evidence" value="ECO:0007669"/>
    <property type="project" value="TreeGrafter"/>
</dbReference>
<name>A0AAE3KKB7_9CYAN</name>
<dbReference type="GO" id="GO:0071555">
    <property type="term" value="P:cell wall organization"/>
    <property type="evidence" value="ECO:0007669"/>
    <property type="project" value="UniProtKB-UniRule"/>
</dbReference>
<dbReference type="PROSITE" id="PS52029">
    <property type="entry name" value="LD_TPASE"/>
    <property type="match status" value="1"/>
</dbReference>
<evidence type="ECO:0000256" key="1">
    <source>
        <dbReference type="ARBA" id="ARBA00004752"/>
    </source>
</evidence>
<dbReference type="SUPFAM" id="SSF141523">
    <property type="entry name" value="L,D-transpeptidase catalytic domain-like"/>
    <property type="match status" value="1"/>
</dbReference>
<keyword evidence="6 9" id="KW-0133">Cell shape</keyword>
<dbReference type="CDD" id="cd16913">
    <property type="entry name" value="YkuD_like"/>
    <property type="match status" value="1"/>
</dbReference>
<dbReference type="Gene3D" id="2.40.440.10">
    <property type="entry name" value="L,D-transpeptidase catalytic domain-like"/>
    <property type="match status" value="1"/>
</dbReference>
<evidence type="ECO:0000256" key="5">
    <source>
        <dbReference type="ARBA" id="ARBA00022801"/>
    </source>
</evidence>
<keyword evidence="3" id="KW-0328">Glycosyltransferase</keyword>
<dbReference type="PANTHER" id="PTHR30582:SF24">
    <property type="entry name" value="L,D-TRANSPEPTIDASE ERFK_SRFK-RELATED"/>
    <property type="match status" value="1"/>
</dbReference>